<dbReference type="InterPro" id="IPR001497">
    <property type="entry name" value="MethylDNA_cys_MeTrfase_AS"/>
</dbReference>
<dbReference type="PROSITE" id="PS00374">
    <property type="entry name" value="MGMT"/>
    <property type="match status" value="1"/>
</dbReference>
<comment type="similarity">
    <text evidence="2">Belongs to the MGMT family.</text>
</comment>
<dbReference type="InterPro" id="IPR014048">
    <property type="entry name" value="MethylDNA_cys_MeTrfase_DNA-bd"/>
</dbReference>
<dbReference type="NCBIfam" id="NF011964">
    <property type="entry name" value="PRK15435.1"/>
    <property type="match status" value="1"/>
</dbReference>
<evidence type="ECO:0000259" key="15">
    <source>
        <dbReference type="PROSITE" id="PS01124"/>
    </source>
</evidence>
<dbReference type="InterPro" id="IPR016221">
    <property type="entry name" value="Bifunct_regulatory_prot_Ada"/>
</dbReference>
<evidence type="ECO:0000256" key="7">
    <source>
        <dbReference type="ARBA" id="ARBA00023015"/>
    </source>
</evidence>
<dbReference type="GO" id="GO:0003908">
    <property type="term" value="F:methylated-DNA-[protein]-cysteine S-methyltransferase activity"/>
    <property type="evidence" value="ECO:0007669"/>
    <property type="project" value="UniProtKB-EC"/>
</dbReference>
<dbReference type="EC" id="2.1.1.63" evidence="3"/>
<keyword evidence="4 16" id="KW-0489">Methyltransferase</keyword>
<dbReference type="PROSITE" id="PS01124">
    <property type="entry name" value="HTH_ARAC_FAMILY_2"/>
    <property type="match status" value="1"/>
</dbReference>
<feature type="compositionally biased region" description="Polar residues" evidence="14">
    <location>
        <begin position="1"/>
        <end position="10"/>
    </location>
</feature>
<dbReference type="Pfam" id="PF01035">
    <property type="entry name" value="DNA_binding_1"/>
    <property type="match status" value="1"/>
</dbReference>
<evidence type="ECO:0000256" key="3">
    <source>
        <dbReference type="ARBA" id="ARBA00011918"/>
    </source>
</evidence>
<keyword evidence="10" id="KW-0234">DNA repair</keyword>
<organism evidence="16 17">
    <name type="scientific">Labilithrix luteola</name>
    <dbReference type="NCBI Taxonomy" id="1391654"/>
    <lineage>
        <taxon>Bacteria</taxon>
        <taxon>Pseudomonadati</taxon>
        <taxon>Myxococcota</taxon>
        <taxon>Polyangia</taxon>
        <taxon>Polyangiales</taxon>
        <taxon>Labilitrichaceae</taxon>
        <taxon>Labilithrix</taxon>
    </lineage>
</organism>
<dbReference type="SMART" id="SM00342">
    <property type="entry name" value="HTH_ARAC"/>
    <property type="match status" value="1"/>
</dbReference>
<dbReference type="CDD" id="cd06445">
    <property type="entry name" value="ATase"/>
    <property type="match status" value="1"/>
</dbReference>
<feature type="domain" description="HTH araC/xylS-type" evidence="15">
    <location>
        <begin position="127"/>
        <end position="223"/>
    </location>
</feature>
<dbReference type="InterPro" id="IPR036631">
    <property type="entry name" value="MGMT_N_sf"/>
</dbReference>
<proteinExistence type="inferred from homology"/>
<comment type="catalytic activity">
    <reaction evidence="1">
        <text>a 4-O-methyl-thymidine in DNA + L-cysteinyl-[protein] = a thymidine in DNA + S-methyl-L-cysteinyl-[protein]</text>
        <dbReference type="Rhea" id="RHEA:53428"/>
        <dbReference type="Rhea" id="RHEA-COMP:10131"/>
        <dbReference type="Rhea" id="RHEA-COMP:10132"/>
        <dbReference type="Rhea" id="RHEA-COMP:13555"/>
        <dbReference type="Rhea" id="RHEA-COMP:13556"/>
        <dbReference type="ChEBI" id="CHEBI:29950"/>
        <dbReference type="ChEBI" id="CHEBI:82612"/>
        <dbReference type="ChEBI" id="CHEBI:137386"/>
        <dbReference type="ChEBI" id="CHEBI:137387"/>
        <dbReference type="EC" id="2.1.1.63"/>
    </reaction>
</comment>
<keyword evidence="8" id="KW-0010">Activator</keyword>
<dbReference type="NCBIfam" id="TIGR00589">
    <property type="entry name" value="ogt"/>
    <property type="match status" value="1"/>
</dbReference>
<keyword evidence="17" id="KW-1185">Reference proteome</keyword>
<evidence type="ECO:0000256" key="9">
    <source>
        <dbReference type="ARBA" id="ARBA00023163"/>
    </source>
</evidence>
<dbReference type="SUPFAM" id="SSF46689">
    <property type="entry name" value="Homeodomain-like"/>
    <property type="match status" value="1"/>
</dbReference>
<dbReference type="GO" id="GO:0003700">
    <property type="term" value="F:DNA-binding transcription factor activity"/>
    <property type="evidence" value="ECO:0007669"/>
    <property type="project" value="InterPro"/>
</dbReference>
<sequence>MARSVSNSKARTGARSGAPARMVKGNDGKEPPMFTDRFTESSTSKDLDAERYEAIRRRDPHADGQFYYSVVTTGVYCRPSCAARLARRENVGFHRTPDDAERAGYRPCKRCKPREASQEERHAMLVERACRLIEASEGVPSLESLATAMELSPHYFHRLFKAGTGMTPREYFAAYRLKRVDRGLRESANVTSAFHDAGYGSSSRFYEEASGALGMPPSAIRKGGEGIAIRAVVTRCSLGRVLVAVTERGVCATAFGDSDAVLLDDLRRRFPKATIEAVKLAQDSDLAALVREVVAMVESPEATRNVPVDLIGTAFQQKVWRALREIPAGATVSYSELARRIGAPRAVRAVGTACGNNPVAVVVPCHRVVREDGELGGYRWGLSRKKALLSRERGN</sequence>
<dbReference type="InterPro" id="IPR018060">
    <property type="entry name" value="HTH_AraC"/>
</dbReference>
<dbReference type="InterPro" id="IPR004026">
    <property type="entry name" value="Ada_DNA_repair_Zn-bd"/>
</dbReference>
<dbReference type="PIRSF" id="PIRSF000409">
    <property type="entry name" value="Ada"/>
    <property type="match status" value="1"/>
</dbReference>
<dbReference type="GO" id="GO:0043565">
    <property type="term" value="F:sequence-specific DNA binding"/>
    <property type="evidence" value="ECO:0007669"/>
    <property type="project" value="InterPro"/>
</dbReference>
<dbReference type="PATRIC" id="fig|1391654.3.peg.980"/>
<comment type="catalytic activity">
    <reaction evidence="11">
        <text>a 6-O-methyl-2'-deoxyguanosine in DNA + L-cysteinyl-[protein] = S-methyl-L-cysteinyl-[protein] + a 2'-deoxyguanosine in DNA</text>
        <dbReference type="Rhea" id="RHEA:24000"/>
        <dbReference type="Rhea" id="RHEA-COMP:10131"/>
        <dbReference type="Rhea" id="RHEA-COMP:10132"/>
        <dbReference type="Rhea" id="RHEA-COMP:11367"/>
        <dbReference type="Rhea" id="RHEA-COMP:11368"/>
        <dbReference type="ChEBI" id="CHEBI:29950"/>
        <dbReference type="ChEBI" id="CHEBI:82612"/>
        <dbReference type="ChEBI" id="CHEBI:85445"/>
        <dbReference type="ChEBI" id="CHEBI:85448"/>
        <dbReference type="EC" id="2.1.1.63"/>
    </reaction>
</comment>
<evidence type="ECO:0000256" key="13">
    <source>
        <dbReference type="PIRSR" id="PIRSR000409-3"/>
    </source>
</evidence>
<evidence type="ECO:0000256" key="5">
    <source>
        <dbReference type="ARBA" id="ARBA00022679"/>
    </source>
</evidence>
<dbReference type="Gene3D" id="3.40.10.10">
    <property type="entry name" value="DNA Methylphosphotriester Repair Domain"/>
    <property type="match status" value="1"/>
</dbReference>
<comment type="cofactor">
    <cofactor evidence="13">
        <name>Zn(2+)</name>
        <dbReference type="ChEBI" id="CHEBI:29105"/>
    </cofactor>
    <text evidence="13">Binds 1 zinc ion per subunit.</text>
</comment>
<feature type="compositionally biased region" description="Basic and acidic residues" evidence="14">
    <location>
        <begin position="37"/>
        <end position="46"/>
    </location>
</feature>
<dbReference type="Gene3D" id="3.30.160.70">
    <property type="entry name" value="Methylated DNA-protein cysteine methyltransferase domain"/>
    <property type="match status" value="1"/>
</dbReference>
<dbReference type="Proteomes" id="UP000064967">
    <property type="component" value="Chromosome"/>
</dbReference>
<dbReference type="KEGG" id="llu:AKJ09_00967"/>
<dbReference type="AlphaFoldDB" id="A0A0K1PL97"/>
<gene>
    <name evidence="16" type="ORF">AKJ09_00967</name>
</gene>
<evidence type="ECO:0000256" key="6">
    <source>
        <dbReference type="ARBA" id="ARBA00022763"/>
    </source>
</evidence>
<keyword evidence="13" id="KW-0479">Metal-binding</keyword>
<keyword evidence="5 16" id="KW-0808">Transferase</keyword>
<dbReference type="Pfam" id="PF02805">
    <property type="entry name" value="Ada_Zn_binding"/>
    <property type="match status" value="1"/>
</dbReference>
<dbReference type="GO" id="GO:0008270">
    <property type="term" value="F:zinc ion binding"/>
    <property type="evidence" value="ECO:0007669"/>
    <property type="project" value="InterPro"/>
</dbReference>
<dbReference type="InterPro" id="IPR036217">
    <property type="entry name" value="MethylDNA_cys_MeTrfase_DNAb"/>
</dbReference>
<dbReference type="GO" id="GO:0032259">
    <property type="term" value="P:methylation"/>
    <property type="evidence" value="ECO:0007669"/>
    <property type="project" value="UniProtKB-KW"/>
</dbReference>
<dbReference type="Pfam" id="PF12833">
    <property type="entry name" value="HTH_18"/>
    <property type="match status" value="1"/>
</dbReference>
<evidence type="ECO:0000256" key="12">
    <source>
        <dbReference type="PIRSR" id="PIRSR000409-1"/>
    </source>
</evidence>
<evidence type="ECO:0000256" key="10">
    <source>
        <dbReference type="ARBA" id="ARBA00023204"/>
    </source>
</evidence>
<evidence type="ECO:0000256" key="1">
    <source>
        <dbReference type="ARBA" id="ARBA00001286"/>
    </source>
</evidence>
<dbReference type="PANTHER" id="PTHR10815:SF14">
    <property type="entry name" value="BIFUNCTIONAL TRANSCRIPTIONAL ACTIVATOR_DNA REPAIR ENZYME ADA"/>
    <property type="match status" value="1"/>
</dbReference>
<evidence type="ECO:0000256" key="11">
    <source>
        <dbReference type="ARBA" id="ARBA00049348"/>
    </source>
</evidence>
<evidence type="ECO:0000256" key="8">
    <source>
        <dbReference type="ARBA" id="ARBA00023159"/>
    </source>
</evidence>
<evidence type="ECO:0000256" key="2">
    <source>
        <dbReference type="ARBA" id="ARBA00008711"/>
    </source>
</evidence>
<feature type="binding site" evidence="13">
    <location>
        <position position="111"/>
    </location>
    <ligand>
        <name>Zn(2+)</name>
        <dbReference type="ChEBI" id="CHEBI:29105"/>
    </ligand>
</feature>
<reference evidence="16 17" key="1">
    <citation type="submission" date="2015-08" db="EMBL/GenBank/DDBJ databases">
        <authorList>
            <person name="Babu N.S."/>
            <person name="Beckwith C.J."/>
            <person name="Beseler K.G."/>
            <person name="Brison A."/>
            <person name="Carone J.V."/>
            <person name="Caskin T.P."/>
            <person name="Diamond M."/>
            <person name="Durham M.E."/>
            <person name="Foxe J.M."/>
            <person name="Go M."/>
            <person name="Henderson B.A."/>
            <person name="Jones I.B."/>
            <person name="McGettigan J.A."/>
            <person name="Micheletti S.J."/>
            <person name="Nasrallah M.E."/>
            <person name="Ortiz D."/>
            <person name="Piller C.R."/>
            <person name="Privatt S.R."/>
            <person name="Schneider S.L."/>
            <person name="Sharp S."/>
            <person name="Smith T.C."/>
            <person name="Stanton J.D."/>
            <person name="Ullery H.E."/>
            <person name="Wilson R.J."/>
            <person name="Serrano M.G."/>
            <person name="Buck G."/>
            <person name="Lee V."/>
            <person name="Wang Y."/>
            <person name="Carvalho R."/>
            <person name="Voegtly L."/>
            <person name="Shi R."/>
            <person name="Duckworth R."/>
            <person name="Johnson A."/>
            <person name="Loviza R."/>
            <person name="Walstead R."/>
            <person name="Shah Z."/>
            <person name="Kiflezghi M."/>
            <person name="Wade K."/>
            <person name="Ball S.L."/>
            <person name="Bradley K.W."/>
            <person name="Asai D.J."/>
            <person name="Bowman C.A."/>
            <person name="Russell D.A."/>
            <person name="Pope W.H."/>
            <person name="Jacobs-Sera D."/>
            <person name="Hendrix R.W."/>
            <person name="Hatfull G.F."/>
        </authorList>
    </citation>
    <scope>NUCLEOTIDE SEQUENCE [LARGE SCALE GENOMIC DNA]</scope>
    <source>
        <strain evidence="16 17">DSM 27648</strain>
    </source>
</reference>
<evidence type="ECO:0000256" key="4">
    <source>
        <dbReference type="ARBA" id="ARBA00022603"/>
    </source>
</evidence>
<protein>
    <recommendedName>
        <fullName evidence="3">methylated-DNA--[protein]-cysteine S-methyltransferase</fullName>
        <ecNumber evidence="3">2.1.1.63</ecNumber>
    </recommendedName>
</protein>
<feature type="binding site" evidence="13">
    <location>
        <position position="77"/>
    </location>
    <ligand>
        <name>Zn(2+)</name>
        <dbReference type="ChEBI" id="CHEBI:29105"/>
    </ligand>
</feature>
<keyword evidence="13" id="KW-0862">Zinc</keyword>
<dbReference type="InterPro" id="IPR036388">
    <property type="entry name" value="WH-like_DNA-bd_sf"/>
</dbReference>
<dbReference type="GO" id="GO:0006281">
    <property type="term" value="P:DNA repair"/>
    <property type="evidence" value="ECO:0007669"/>
    <property type="project" value="UniProtKB-KW"/>
</dbReference>
<dbReference type="Gene3D" id="1.10.10.60">
    <property type="entry name" value="Homeodomain-like"/>
    <property type="match status" value="1"/>
</dbReference>
<dbReference type="SUPFAM" id="SSF46767">
    <property type="entry name" value="Methylated DNA-protein cysteine methyltransferase, C-terminal domain"/>
    <property type="match status" value="1"/>
</dbReference>
<feature type="region of interest" description="Disordered" evidence="14">
    <location>
        <begin position="1"/>
        <end position="46"/>
    </location>
</feature>
<dbReference type="EMBL" id="CP012333">
    <property type="protein sequence ID" value="AKU94303.1"/>
    <property type="molecule type" value="Genomic_DNA"/>
</dbReference>
<dbReference type="SUPFAM" id="SSF53155">
    <property type="entry name" value="Methylated DNA-protein cysteine methyltransferase domain"/>
    <property type="match status" value="1"/>
</dbReference>
<name>A0A0K1PL97_9BACT</name>
<keyword evidence="7" id="KW-0805">Transcription regulation</keyword>
<dbReference type="Gene3D" id="1.10.10.10">
    <property type="entry name" value="Winged helix-like DNA-binding domain superfamily/Winged helix DNA-binding domain"/>
    <property type="match status" value="1"/>
</dbReference>
<accession>A0A0K1PL97</accession>
<dbReference type="FunFam" id="1.10.10.10:FF:000214">
    <property type="entry name" value="Methylated-DNA--protein-cysteine methyltransferase"/>
    <property type="match status" value="1"/>
</dbReference>
<dbReference type="SUPFAM" id="SSF57884">
    <property type="entry name" value="Ada DNA repair protein, N-terminal domain (N-Ada 10)"/>
    <property type="match status" value="1"/>
</dbReference>
<dbReference type="STRING" id="1391654.AKJ09_00967"/>
<evidence type="ECO:0000313" key="17">
    <source>
        <dbReference type="Proteomes" id="UP000064967"/>
    </source>
</evidence>
<feature type="active site" description="Nucleophile; methyl group acceptor from either O6-methylguanine or O4-methylthymine" evidence="12">
    <location>
        <position position="365"/>
    </location>
</feature>
<evidence type="ECO:0000256" key="14">
    <source>
        <dbReference type="SAM" id="MobiDB-lite"/>
    </source>
</evidence>
<feature type="binding site" evidence="13">
    <location>
        <position position="81"/>
    </location>
    <ligand>
        <name>Zn(2+)</name>
        <dbReference type="ChEBI" id="CHEBI:29105"/>
    </ligand>
</feature>
<keyword evidence="6" id="KW-0227">DNA damage</keyword>
<dbReference type="RefSeq" id="WP_240488388.1">
    <property type="nucleotide sequence ID" value="NZ_CP012333.1"/>
</dbReference>
<keyword evidence="9" id="KW-0804">Transcription</keyword>
<evidence type="ECO:0000313" key="16">
    <source>
        <dbReference type="EMBL" id="AKU94303.1"/>
    </source>
</evidence>
<feature type="active site" description="Nucleophile; methyl group acceptor from methylphosphotriester" evidence="12">
    <location>
        <position position="77"/>
    </location>
</feature>
<feature type="binding site" evidence="13">
    <location>
        <position position="108"/>
    </location>
    <ligand>
        <name>Zn(2+)</name>
        <dbReference type="ChEBI" id="CHEBI:29105"/>
    </ligand>
</feature>
<dbReference type="InterPro" id="IPR035451">
    <property type="entry name" value="Ada-like_dom_sf"/>
</dbReference>
<dbReference type="InterPro" id="IPR009057">
    <property type="entry name" value="Homeodomain-like_sf"/>
</dbReference>
<dbReference type="PANTHER" id="PTHR10815">
    <property type="entry name" value="METHYLATED-DNA--PROTEIN-CYSTEINE METHYLTRANSFERASE"/>
    <property type="match status" value="1"/>
</dbReference>